<dbReference type="InParanoid" id="A0A078AZ87"/>
<keyword evidence="6" id="KW-1185">Reference proteome</keyword>
<dbReference type="SMART" id="SM00248">
    <property type="entry name" value="ANK"/>
    <property type="match status" value="2"/>
</dbReference>
<dbReference type="PROSITE" id="PS50297">
    <property type="entry name" value="ANK_REP_REGION"/>
    <property type="match status" value="2"/>
</dbReference>
<dbReference type="EMBL" id="CCKQ01014373">
    <property type="protein sequence ID" value="CDW86128.1"/>
    <property type="molecule type" value="Genomic_DNA"/>
</dbReference>
<feature type="repeat" description="ANK" evidence="3">
    <location>
        <begin position="74"/>
        <end position="106"/>
    </location>
</feature>
<evidence type="ECO:0000313" key="6">
    <source>
        <dbReference type="Proteomes" id="UP000039865"/>
    </source>
</evidence>
<dbReference type="InterPro" id="IPR036770">
    <property type="entry name" value="Ankyrin_rpt-contain_sf"/>
</dbReference>
<organism evidence="5 6">
    <name type="scientific">Stylonychia lemnae</name>
    <name type="common">Ciliate</name>
    <dbReference type="NCBI Taxonomy" id="5949"/>
    <lineage>
        <taxon>Eukaryota</taxon>
        <taxon>Sar</taxon>
        <taxon>Alveolata</taxon>
        <taxon>Ciliophora</taxon>
        <taxon>Intramacronucleata</taxon>
        <taxon>Spirotrichea</taxon>
        <taxon>Stichotrichia</taxon>
        <taxon>Sporadotrichida</taxon>
        <taxon>Oxytrichidae</taxon>
        <taxon>Stylonychinae</taxon>
        <taxon>Stylonychia</taxon>
    </lineage>
</organism>
<dbReference type="SUPFAM" id="SSF48403">
    <property type="entry name" value="Ankyrin repeat"/>
    <property type="match status" value="1"/>
</dbReference>
<evidence type="ECO:0000256" key="4">
    <source>
        <dbReference type="SAM" id="MobiDB-lite"/>
    </source>
</evidence>
<evidence type="ECO:0000256" key="3">
    <source>
        <dbReference type="PROSITE-ProRule" id="PRU00023"/>
    </source>
</evidence>
<dbReference type="PANTHER" id="PTHR24171">
    <property type="entry name" value="ANKYRIN REPEAT DOMAIN-CONTAINING PROTEIN 39-RELATED"/>
    <property type="match status" value="1"/>
</dbReference>
<gene>
    <name evidence="5" type="primary">Contig13357.g14252</name>
    <name evidence="5" type="ORF">STYLEM_15219</name>
</gene>
<reference evidence="5 6" key="1">
    <citation type="submission" date="2014-06" db="EMBL/GenBank/DDBJ databases">
        <authorList>
            <person name="Swart Estienne"/>
        </authorList>
    </citation>
    <scope>NUCLEOTIDE SEQUENCE [LARGE SCALE GENOMIC DNA]</scope>
    <source>
        <strain evidence="5 6">130c</strain>
    </source>
</reference>
<sequence length="386" mass="44950">MNFRTTALTLRLMKHQFFANLDLKIEIPLAEFMRKQMTLTVKNTLAASKKNNFTYLEKNSHRYKDEDLNVRDTLGNTPLFYAVSASHYETVETLLRLGADVNCKNEFGNTPLHQALIIGQSQQIINLLINFRADLKALNNFNQTPVFFTSKRLAKGLGLQKLTASIVSYSEISDNKFQLDDKLMAKVRELRQKYNQRVSKMPINIQNPESKRSNNYQQFSSNNLKGLIHLDFKTGKKSQQNQQFKKALETQYTSPTASMYISRKNSVIRQTMNKKIMYNGQHQNIFNTDTKQQSRFHQRKPSQQSQSSANLSQNMIKRKNQMDQKPFLFRRKSSILNEYDDSFVQQLPGFSDDTHYKESYRGLYKPQKSYSIDKIEAVNQSQQIDK</sequence>
<dbReference type="InterPro" id="IPR002110">
    <property type="entry name" value="Ankyrin_rpt"/>
</dbReference>
<keyword evidence="2 3" id="KW-0040">ANK repeat</keyword>
<dbReference type="AlphaFoldDB" id="A0A078AZ87"/>
<accession>A0A078AZ87</accession>
<feature type="repeat" description="ANK" evidence="3">
    <location>
        <begin position="107"/>
        <end position="140"/>
    </location>
</feature>
<dbReference type="Proteomes" id="UP000039865">
    <property type="component" value="Unassembled WGS sequence"/>
</dbReference>
<proteinExistence type="predicted"/>
<protein>
    <submittedName>
        <fullName evidence="5">Iq calmodulin-binding motif family protein</fullName>
    </submittedName>
</protein>
<keyword evidence="1" id="KW-0677">Repeat</keyword>
<evidence type="ECO:0000256" key="1">
    <source>
        <dbReference type="ARBA" id="ARBA00022737"/>
    </source>
</evidence>
<feature type="region of interest" description="Disordered" evidence="4">
    <location>
        <begin position="290"/>
        <end position="311"/>
    </location>
</feature>
<dbReference type="Gene3D" id="1.25.40.20">
    <property type="entry name" value="Ankyrin repeat-containing domain"/>
    <property type="match status" value="1"/>
</dbReference>
<evidence type="ECO:0000256" key="2">
    <source>
        <dbReference type="ARBA" id="ARBA00023043"/>
    </source>
</evidence>
<dbReference type="OrthoDB" id="290990at2759"/>
<dbReference type="Pfam" id="PF12796">
    <property type="entry name" value="Ank_2"/>
    <property type="match status" value="1"/>
</dbReference>
<name>A0A078AZ87_STYLE</name>
<dbReference type="PROSITE" id="PS50088">
    <property type="entry name" value="ANK_REPEAT"/>
    <property type="match status" value="2"/>
</dbReference>
<evidence type="ECO:0000313" key="5">
    <source>
        <dbReference type="EMBL" id="CDW86128.1"/>
    </source>
</evidence>